<evidence type="ECO:0000313" key="3">
    <source>
        <dbReference type="Proteomes" id="UP000006352"/>
    </source>
</evidence>
<proteinExistence type="predicted"/>
<protein>
    <submittedName>
        <fullName evidence="2">Uncharacterized protein</fullName>
    </submittedName>
</protein>
<evidence type="ECO:0000313" key="2">
    <source>
        <dbReference type="EMBL" id="CCM04016.1"/>
    </source>
</evidence>
<sequence length="640" mass="72296">MSPLYPSPREDVVQTPPLHTAFLTESSESSAAQDSITYARAQIDAEILQLERNIYSLKVRRNGLAPILHLPVELLADIFVLVATADRDDSERFDDLSWAKVSHVCQYWRNVSLITPRMWSHITSKSAAWVAMQLQRARSIPLVVHIDMRQQTSINLSDGAHILIRHMSRARKLTVSAGRSRVPVLQLCNHLISAAPLLESFVFRDSIQLEAGNAAIPVAHIPPKVFDNQSPLLWYVELHQCTLSWTTTLFGINVTHLILDGRGVRMRTSPGEIISALERMPMLQLVNFNQIAPHIPWDFEPRTVDQGPIFLRHLRLLHIDALALNCAVLLYNLCFPSSTQLILCCHLFRRYDEFRILGSAVSATYHYHAIVVGAEHPLQSFTFAPISPDTLQLNAWTAGMTIEELRRMPEGLASGASLQMNLRWDGISLDNSVRCLVYACRSLPLSNVRGLHVPNYVALTSRAWLQIFAGMRRLEAVWVGGRSANSLPRALRREVCCELSPYFGHGHEHELQKESGHNESGHRHGHVPALFPLLCELALEDVDFAAGANHDASFFAELQEVVIERCRHRNELKICIHRCRNLIVEQMHDLQVVGADVFWNGEELLDFDIAEVDSNNSDEDYEDFYDTDTHSESSDGDEIY</sequence>
<accession>J4IB44</accession>
<organism evidence="2 3">
    <name type="scientific">Fibroporia radiculosa</name>
    <dbReference type="NCBI Taxonomy" id="599839"/>
    <lineage>
        <taxon>Eukaryota</taxon>
        <taxon>Fungi</taxon>
        <taxon>Dikarya</taxon>
        <taxon>Basidiomycota</taxon>
        <taxon>Agaricomycotina</taxon>
        <taxon>Agaricomycetes</taxon>
        <taxon>Polyporales</taxon>
        <taxon>Fibroporiaceae</taxon>
        <taxon>Fibroporia</taxon>
    </lineage>
</organism>
<dbReference type="Proteomes" id="UP000006352">
    <property type="component" value="Unassembled WGS sequence"/>
</dbReference>
<evidence type="ECO:0000256" key="1">
    <source>
        <dbReference type="SAM" id="MobiDB-lite"/>
    </source>
</evidence>
<dbReference type="STRING" id="599839.J4IB44"/>
<dbReference type="RefSeq" id="XP_012183299.1">
    <property type="nucleotide sequence ID" value="XM_012327909.1"/>
</dbReference>
<feature type="region of interest" description="Disordered" evidence="1">
    <location>
        <begin position="616"/>
        <end position="640"/>
    </location>
</feature>
<gene>
    <name evidence="2" type="ORF">FIBRA_06173</name>
</gene>
<dbReference type="InParanoid" id="J4IB44"/>
<dbReference type="GeneID" id="24098927"/>
<dbReference type="AlphaFoldDB" id="J4IB44"/>
<dbReference type="OrthoDB" id="2768031at2759"/>
<name>J4IB44_9APHY</name>
<reference evidence="2 3" key="1">
    <citation type="journal article" date="2012" name="Appl. Environ. Microbiol.">
        <title>Short-read sequencing for genomic analysis of the brown rot fungus Fibroporia radiculosa.</title>
        <authorList>
            <person name="Tang J.D."/>
            <person name="Perkins A.D."/>
            <person name="Sonstegard T.S."/>
            <person name="Schroeder S.G."/>
            <person name="Burgess S.C."/>
            <person name="Diehl S.V."/>
        </authorList>
    </citation>
    <scope>NUCLEOTIDE SEQUENCE [LARGE SCALE GENOMIC DNA]</scope>
    <source>
        <strain evidence="2 3">TFFH 294</strain>
    </source>
</reference>
<keyword evidence="3" id="KW-1185">Reference proteome</keyword>
<dbReference type="EMBL" id="HE797139">
    <property type="protein sequence ID" value="CCM04016.1"/>
    <property type="molecule type" value="Genomic_DNA"/>
</dbReference>
<feature type="compositionally biased region" description="Acidic residues" evidence="1">
    <location>
        <begin position="616"/>
        <end position="626"/>
    </location>
</feature>
<dbReference type="Gene3D" id="1.20.1280.50">
    <property type="match status" value="1"/>
</dbReference>
<dbReference type="HOGENOM" id="CLU_461556_0_0_1"/>